<feature type="transmembrane region" description="Helical" evidence="1">
    <location>
        <begin position="74"/>
        <end position="95"/>
    </location>
</feature>
<accession>A0A1I0WB22</accession>
<evidence type="ECO:0000313" key="2">
    <source>
        <dbReference type="EMBL" id="SFA85919.1"/>
    </source>
</evidence>
<dbReference type="RefSeq" id="WP_092061789.1">
    <property type="nucleotide sequence ID" value="NZ_FOJU01000002.1"/>
</dbReference>
<dbReference type="AlphaFoldDB" id="A0A1I0WB22"/>
<protein>
    <recommendedName>
        <fullName evidence="4">Component of SufBCD complex</fullName>
    </recommendedName>
</protein>
<name>A0A1I0WB22_9RHOB</name>
<feature type="transmembrane region" description="Helical" evidence="1">
    <location>
        <begin position="141"/>
        <end position="160"/>
    </location>
</feature>
<dbReference type="STRING" id="871651.SAMN05421688_1226"/>
<proteinExistence type="predicted"/>
<dbReference type="EMBL" id="FOJU01000002">
    <property type="protein sequence ID" value="SFA85919.1"/>
    <property type="molecule type" value="Genomic_DNA"/>
</dbReference>
<keyword evidence="1" id="KW-1133">Transmembrane helix</keyword>
<organism evidence="2 3">
    <name type="scientific">Poseidonocella pacifica</name>
    <dbReference type="NCBI Taxonomy" id="871651"/>
    <lineage>
        <taxon>Bacteria</taxon>
        <taxon>Pseudomonadati</taxon>
        <taxon>Pseudomonadota</taxon>
        <taxon>Alphaproteobacteria</taxon>
        <taxon>Rhodobacterales</taxon>
        <taxon>Roseobacteraceae</taxon>
        <taxon>Poseidonocella</taxon>
    </lineage>
</organism>
<keyword evidence="3" id="KW-1185">Reference proteome</keyword>
<keyword evidence="1" id="KW-0472">Membrane</keyword>
<dbReference type="Proteomes" id="UP000198796">
    <property type="component" value="Unassembled WGS sequence"/>
</dbReference>
<evidence type="ECO:0000313" key="3">
    <source>
        <dbReference type="Proteomes" id="UP000198796"/>
    </source>
</evidence>
<feature type="transmembrane region" description="Helical" evidence="1">
    <location>
        <begin position="16"/>
        <end position="36"/>
    </location>
</feature>
<reference evidence="2 3" key="1">
    <citation type="submission" date="2016-10" db="EMBL/GenBank/DDBJ databases">
        <authorList>
            <person name="de Groot N.N."/>
        </authorList>
    </citation>
    <scope>NUCLEOTIDE SEQUENCE [LARGE SCALE GENOMIC DNA]</scope>
    <source>
        <strain evidence="2 3">DSM 29316</strain>
    </source>
</reference>
<evidence type="ECO:0000256" key="1">
    <source>
        <dbReference type="SAM" id="Phobius"/>
    </source>
</evidence>
<feature type="transmembrane region" description="Helical" evidence="1">
    <location>
        <begin position="101"/>
        <end position="120"/>
    </location>
</feature>
<sequence>MNSLIELIDTRSFASLWYWLLLALVWTGAANWGLGAPVDMLLRARRLGGGAQDELETSVAIQSRRQIRLAGGPVTLGVLAFVSTMLALLGFLYGWELGQAVFLLIFPLILVRYMALRTAHRILRGNLQGDALHDVIGAHRFRVQVLSVIALFATALFGMYQNLVSNPFGG</sequence>
<dbReference type="OrthoDB" id="7847071at2"/>
<gene>
    <name evidence="2" type="ORF">SAMN05421688_1226</name>
</gene>
<evidence type="ECO:0008006" key="4">
    <source>
        <dbReference type="Google" id="ProtNLM"/>
    </source>
</evidence>
<keyword evidence="1" id="KW-0812">Transmembrane</keyword>